<dbReference type="EMBL" id="MEWA01000023">
    <property type="protein sequence ID" value="OGC69336.1"/>
    <property type="molecule type" value="Genomic_DNA"/>
</dbReference>
<accession>A0A1F4WIX4</accession>
<protein>
    <recommendedName>
        <fullName evidence="3">Nucleoside 2-deoxyribosyltransferase</fullName>
    </recommendedName>
</protein>
<sequence>MKCYIGYKFSNIADKQDLKMKVLSLAEHIISTGNTTFVLGRDVQNWHSSPFPMLKTLPHVFINMFKCDCLISLVTDNSTSTGLLVENILATLLMKKRGFLVVNPVNKHIYNFLSDPEFTLIFNNDEELPKSTDILLDRLKNSL</sequence>
<dbReference type="Proteomes" id="UP000179113">
    <property type="component" value="Unassembled WGS sequence"/>
</dbReference>
<reference evidence="1 2" key="1">
    <citation type="journal article" date="2016" name="Nat. Commun.">
        <title>Thousands of microbial genomes shed light on interconnected biogeochemical processes in an aquifer system.</title>
        <authorList>
            <person name="Anantharaman K."/>
            <person name="Brown C.T."/>
            <person name="Hug L.A."/>
            <person name="Sharon I."/>
            <person name="Castelle C.J."/>
            <person name="Probst A.J."/>
            <person name="Thomas B.C."/>
            <person name="Singh A."/>
            <person name="Wilkins M.J."/>
            <person name="Karaoz U."/>
            <person name="Brodie E.L."/>
            <person name="Williams K.H."/>
            <person name="Hubbard S.S."/>
            <person name="Banfield J.F."/>
        </authorList>
    </citation>
    <scope>NUCLEOTIDE SEQUENCE [LARGE SCALE GENOMIC DNA]</scope>
</reference>
<evidence type="ECO:0000313" key="1">
    <source>
        <dbReference type="EMBL" id="OGC69336.1"/>
    </source>
</evidence>
<gene>
    <name evidence="1" type="ORF">A2415_03105</name>
</gene>
<comment type="caution">
    <text evidence="1">The sequence shown here is derived from an EMBL/GenBank/DDBJ whole genome shotgun (WGS) entry which is preliminary data.</text>
</comment>
<name>A0A1F4WIX4_UNCKA</name>
<proteinExistence type="predicted"/>
<organism evidence="1 2">
    <name type="scientific">candidate division WWE3 bacterium RIFOXYC1_FULL_39_7</name>
    <dbReference type="NCBI Taxonomy" id="1802643"/>
    <lineage>
        <taxon>Bacteria</taxon>
        <taxon>Katanobacteria</taxon>
    </lineage>
</organism>
<evidence type="ECO:0000313" key="2">
    <source>
        <dbReference type="Proteomes" id="UP000179113"/>
    </source>
</evidence>
<dbReference type="AlphaFoldDB" id="A0A1F4WIX4"/>
<evidence type="ECO:0008006" key="3">
    <source>
        <dbReference type="Google" id="ProtNLM"/>
    </source>
</evidence>